<evidence type="ECO:0000256" key="3">
    <source>
        <dbReference type="ARBA" id="ARBA00022801"/>
    </source>
</evidence>
<dbReference type="GeneID" id="28828225"/>
<evidence type="ECO:0000256" key="2">
    <source>
        <dbReference type="ARBA" id="ARBA00022797"/>
    </source>
</evidence>
<dbReference type="RefSeq" id="XP_018070157.1">
    <property type="nucleotide sequence ID" value="XM_018218499.1"/>
</dbReference>
<dbReference type="InterPro" id="IPR016292">
    <property type="entry name" value="Epoxide_hydrolase"/>
</dbReference>
<dbReference type="GO" id="GO:0004301">
    <property type="term" value="F:epoxide hydrolase activity"/>
    <property type="evidence" value="ECO:0007669"/>
    <property type="project" value="TreeGrafter"/>
</dbReference>
<dbReference type="OrthoDB" id="7130006at2759"/>
<dbReference type="InterPro" id="IPR029058">
    <property type="entry name" value="AB_hydrolase_fold"/>
</dbReference>
<evidence type="ECO:0000256" key="4">
    <source>
        <dbReference type="PIRSR" id="PIRSR001112-1"/>
    </source>
</evidence>
<proteinExistence type="inferred from homology"/>
<evidence type="ECO:0000259" key="5">
    <source>
        <dbReference type="Pfam" id="PF06441"/>
    </source>
</evidence>
<dbReference type="AlphaFoldDB" id="A0A194X7M7"/>
<evidence type="ECO:0000313" key="7">
    <source>
        <dbReference type="Proteomes" id="UP000070700"/>
    </source>
</evidence>
<name>A0A194X7M7_MOLSC</name>
<comment type="similarity">
    <text evidence="1">Belongs to the peptidase S33 family.</text>
</comment>
<protein>
    <submittedName>
        <fullName evidence="6">Alpha/beta-hydrolase</fullName>
    </submittedName>
</protein>
<dbReference type="PANTHER" id="PTHR21661:SF35">
    <property type="entry name" value="EPOXIDE HYDROLASE"/>
    <property type="match status" value="1"/>
</dbReference>
<keyword evidence="2" id="KW-0058">Aromatic hydrocarbons catabolism</keyword>
<gene>
    <name evidence="6" type="ORF">LY89DRAFT_719510</name>
</gene>
<reference evidence="6 7" key="1">
    <citation type="submission" date="2015-10" db="EMBL/GenBank/DDBJ databases">
        <title>Full genome of DAOMC 229536 Phialocephala scopiformis, a fungal endophyte of spruce producing the potent anti-insectan compound rugulosin.</title>
        <authorList>
            <consortium name="DOE Joint Genome Institute"/>
            <person name="Walker A.K."/>
            <person name="Frasz S.L."/>
            <person name="Seifert K.A."/>
            <person name="Miller J.D."/>
            <person name="Mondo S.J."/>
            <person name="Labutti K."/>
            <person name="Lipzen A."/>
            <person name="Dockter R."/>
            <person name="Kennedy M."/>
            <person name="Grigoriev I.V."/>
            <person name="Spatafora J.W."/>
        </authorList>
    </citation>
    <scope>NUCLEOTIDE SEQUENCE [LARGE SCALE GENOMIC DNA]</scope>
    <source>
        <strain evidence="6 7">CBS 120377</strain>
    </source>
</reference>
<feature type="active site" description="Nucleophile" evidence="4">
    <location>
        <position position="183"/>
    </location>
</feature>
<dbReference type="InterPro" id="IPR010497">
    <property type="entry name" value="Epoxide_hydro_N"/>
</dbReference>
<dbReference type="SUPFAM" id="SSF53474">
    <property type="entry name" value="alpha/beta-Hydrolases"/>
    <property type="match status" value="1"/>
</dbReference>
<evidence type="ECO:0000313" key="6">
    <source>
        <dbReference type="EMBL" id="KUJ15802.1"/>
    </source>
</evidence>
<feature type="active site" description="Proton acceptor" evidence="4">
    <location>
        <position position="380"/>
    </location>
</feature>
<dbReference type="PIRSF" id="PIRSF001112">
    <property type="entry name" value="Epoxide_hydrolase"/>
    <property type="match status" value="1"/>
</dbReference>
<dbReference type="PRINTS" id="PR00412">
    <property type="entry name" value="EPOXHYDRLASE"/>
</dbReference>
<keyword evidence="7" id="KW-1185">Reference proteome</keyword>
<organism evidence="6 7">
    <name type="scientific">Mollisia scopiformis</name>
    <name type="common">Conifer needle endophyte fungus</name>
    <name type="synonym">Phialocephala scopiformis</name>
    <dbReference type="NCBI Taxonomy" id="149040"/>
    <lineage>
        <taxon>Eukaryota</taxon>
        <taxon>Fungi</taxon>
        <taxon>Dikarya</taxon>
        <taxon>Ascomycota</taxon>
        <taxon>Pezizomycotina</taxon>
        <taxon>Leotiomycetes</taxon>
        <taxon>Helotiales</taxon>
        <taxon>Mollisiaceae</taxon>
        <taxon>Mollisia</taxon>
    </lineage>
</organism>
<feature type="domain" description="Epoxide hydrolase N-terminal" evidence="5">
    <location>
        <begin position="5"/>
        <end position="117"/>
    </location>
</feature>
<dbReference type="InParanoid" id="A0A194X7M7"/>
<dbReference type="GO" id="GO:0097176">
    <property type="term" value="P:epoxide metabolic process"/>
    <property type="evidence" value="ECO:0007669"/>
    <property type="project" value="TreeGrafter"/>
</dbReference>
<dbReference type="Proteomes" id="UP000070700">
    <property type="component" value="Unassembled WGS sequence"/>
</dbReference>
<dbReference type="PANTHER" id="PTHR21661">
    <property type="entry name" value="EPOXIDE HYDROLASE 1-RELATED"/>
    <property type="match status" value="1"/>
</dbReference>
<dbReference type="InterPro" id="IPR000639">
    <property type="entry name" value="Epox_hydrolase-like"/>
</dbReference>
<dbReference type="Gene3D" id="3.40.50.1820">
    <property type="entry name" value="alpha/beta hydrolase"/>
    <property type="match status" value="1"/>
</dbReference>
<dbReference type="Pfam" id="PF06441">
    <property type="entry name" value="EHN"/>
    <property type="match status" value="1"/>
</dbReference>
<keyword evidence="3 6" id="KW-0378">Hydrolase</keyword>
<accession>A0A194X7M7</accession>
<sequence>MSKPTPFKIAVSDDLLSFIHQRVSTARIPPGLSLPASEAWSDGIPPAVVEQIREYWEKKYDWRAVEARINGHLKMFTLPISEGGEDLTIHFVHHRSSREDAIPLLFQHGWPGSFLEVSKIIDLLTEPKDHEQQAYHVVAPSLPGFTFSSCPRGNEFSIKNMAAVDQKLMLALGYTKYMAQGGDWGSIVARHIGLMYPESCLAIHVNLLFAGMPSFWKNPLTFTYFMFWAARQDTSNKDASGLGRIKWWTSEESGYLEIQGTKPQTLSYGLIDSPIAMAAWLRDKMECLIDDGFEWSEEDTITWAMMYLIPGHSGHAQIYKNTKGKKMEAQKETLSTPISSKVDFGASVFPKDVMIIPRWWAEVDVASNFVYWQEHEKGGHFASWENPDVLVQDIREFTKKIRPSYRKELMEIGKSK</sequence>
<evidence type="ECO:0000256" key="1">
    <source>
        <dbReference type="ARBA" id="ARBA00010088"/>
    </source>
</evidence>
<dbReference type="KEGG" id="psco:LY89DRAFT_719510"/>
<dbReference type="EMBL" id="KQ947417">
    <property type="protein sequence ID" value="KUJ15802.1"/>
    <property type="molecule type" value="Genomic_DNA"/>
</dbReference>
<feature type="active site" description="Proton donor" evidence="4">
    <location>
        <position position="319"/>
    </location>
</feature>